<keyword evidence="5 13" id="KW-0255">Endonuclease</keyword>
<keyword evidence="4 13" id="KW-0479">Metal-binding</keyword>
<dbReference type="NCBIfam" id="TIGR00228">
    <property type="entry name" value="ruvC"/>
    <property type="match status" value="1"/>
</dbReference>
<proteinExistence type="inferred from homology"/>
<dbReference type="InterPro" id="IPR036397">
    <property type="entry name" value="RNaseH_sf"/>
</dbReference>
<feature type="active site" evidence="13">
    <location>
        <position position="140"/>
    </location>
</feature>
<organism evidence="15 16">
    <name type="scientific">Sporotomaculum syntrophicum</name>
    <dbReference type="NCBI Taxonomy" id="182264"/>
    <lineage>
        <taxon>Bacteria</taxon>
        <taxon>Bacillati</taxon>
        <taxon>Bacillota</taxon>
        <taxon>Clostridia</taxon>
        <taxon>Eubacteriales</taxon>
        <taxon>Desulfallaceae</taxon>
        <taxon>Sporotomaculum</taxon>
    </lineage>
</organism>
<evidence type="ECO:0000256" key="12">
    <source>
        <dbReference type="ARBA" id="ARBA00029354"/>
    </source>
</evidence>
<evidence type="ECO:0000256" key="6">
    <source>
        <dbReference type="ARBA" id="ARBA00022763"/>
    </source>
</evidence>
<evidence type="ECO:0000256" key="13">
    <source>
        <dbReference type="HAMAP-Rule" id="MF_00034"/>
    </source>
</evidence>
<feature type="binding site" evidence="13">
    <location>
        <position position="67"/>
    </location>
    <ligand>
        <name>Mg(2+)</name>
        <dbReference type="ChEBI" id="CHEBI:18420"/>
        <label>2</label>
    </ligand>
</feature>
<comment type="subunit">
    <text evidence="13">Homodimer which binds Holliday junction (HJ) DNA. The HJ becomes 2-fold symmetrical on binding to RuvC with unstacked arms; it has a different conformation from HJ DNA in complex with RuvA. In the full resolvosome a probable DNA-RuvA(4)-RuvB(12)-RuvC(2) complex forms which resolves the HJ.</text>
</comment>
<sequence length="161" mass="17591">MRVLGVDPGIAIAGYGIVDYAGNSFSPVDYGCIRSGAGMLPHLRLSKLFSELTNLIVKYRPQCLAVEELFFNRNVRTAMSVSQARGVILLAAALEDLAVYEYTPLQVKQAVVGRGRADKQQVQYMIRIILNLPAIPKPDDVADALAVAVCHINNYSNIVIK</sequence>
<keyword evidence="10 13" id="KW-0233">DNA recombination</keyword>
<dbReference type="Gene3D" id="3.30.420.10">
    <property type="entry name" value="Ribonuclease H-like superfamily/Ribonuclease H"/>
    <property type="match status" value="1"/>
</dbReference>
<protein>
    <recommendedName>
        <fullName evidence="13 14">Crossover junction endodeoxyribonuclease RuvC</fullName>
        <ecNumber evidence="13 14">3.1.21.10</ecNumber>
    </recommendedName>
    <alternativeName>
        <fullName evidence="13">Holliday junction nuclease RuvC</fullName>
    </alternativeName>
    <alternativeName>
        <fullName evidence="13">Holliday junction resolvase RuvC</fullName>
    </alternativeName>
</protein>
<reference evidence="15" key="1">
    <citation type="submission" date="2016-02" db="EMBL/GenBank/DDBJ databases">
        <title>Draft Genome Sequence of Sporotomaculum syntrophicum Strain FB, a Syntrophic Benzoate Degrader.</title>
        <authorList>
            <person name="Nobu M.K."/>
            <person name="Narihiro T."/>
            <person name="Qiu Y.-L."/>
            <person name="Ohashi A."/>
            <person name="Liu W.-T."/>
            <person name="Yuji S."/>
        </authorList>
    </citation>
    <scope>NUCLEOTIDE SEQUENCE</scope>
    <source>
        <strain evidence="15">FB</strain>
    </source>
</reference>
<dbReference type="AlphaFoldDB" id="A0A9D2WPF6"/>
<evidence type="ECO:0000256" key="8">
    <source>
        <dbReference type="ARBA" id="ARBA00022842"/>
    </source>
</evidence>
<dbReference type="NCBIfam" id="NF000711">
    <property type="entry name" value="PRK00039.2-1"/>
    <property type="match status" value="1"/>
</dbReference>
<keyword evidence="7 13" id="KW-0378">Hydrolase</keyword>
<keyword evidence="9 13" id="KW-0238">DNA-binding</keyword>
<evidence type="ECO:0000256" key="14">
    <source>
        <dbReference type="NCBIfam" id="TIGR00228"/>
    </source>
</evidence>
<dbReference type="InterPro" id="IPR002176">
    <property type="entry name" value="X-over_junc_endoDNase_RuvC"/>
</dbReference>
<dbReference type="PANTHER" id="PTHR30194:SF3">
    <property type="entry name" value="CROSSOVER JUNCTION ENDODEOXYRIBONUCLEASE RUVC"/>
    <property type="match status" value="1"/>
</dbReference>
<evidence type="ECO:0000256" key="1">
    <source>
        <dbReference type="ARBA" id="ARBA00009518"/>
    </source>
</evidence>
<dbReference type="GO" id="GO:0048476">
    <property type="term" value="C:Holliday junction resolvase complex"/>
    <property type="evidence" value="ECO:0007669"/>
    <property type="project" value="UniProtKB-UniRule"/>
</dbReference>
<feature type="binding site" evidence="13">
    <location>
        <position position="140"/>
    </location>
    <ligand>
        <name>Mg(2+)</name>
        <dbReference type="ChEBI" id="CHEBI:18420"/>
        <label>1</label>
    </ligand>
</feature>
<comment type="function">
    <text evidence="13">The RuvA-RuvB-RuvC complex processes Holliday junction (HJ) DNA during genetic recombination and DNA repair. Endonuclease that resolves HJ intermediates. Cleaves cruciform DNA by making single-stranded nicks across the HJ at symmetrical positions within the homologous arms, yielding a 5'-phosphate and a 3'-hydroxyl group; requires a central core of homology in the junction. The consensus cleavage sequence is 5'-(A/T)TT(C/G)-3'. Cleavage occurs on the 3'-side of the TT dinucleotide at the point of strand exchange. HJ branch migration catalyzed by RuvA-RuvB allows RuvC to scan DNA until it finds its consensus sequence, where it cleaves and resolves the cruciform DNA.</text>
</comment>
<dbReference type="GO" id="GO:0008821">
    <property type="term" value="F:crossover junction DNA endonuclease activity"/>
    <property type="evidence" value="ECO:0007669"/>
    <property type="project" value="UniProtKB-UniRule"/>
</dbReference>
<dbReference type="OrthoDB" id="9805499at2"/>
<keyword evidence="2 13" id="KW-0963">Cytoplasm</keyword>
<dbReference type="Pfam" id="PF02075">
    <property type="entry name" value="RuvC"/>
    <property type="match status" value="1"/>
</dbReference>
<evidence type="ECO:0000256" key="10">
    <source>
        <dbReference type="ARBA" id="ARBA00023172"/>
    </source>
</evidence>
<dbReference type="EC" id="3.1.21.10" evidence="13 14"/>
<comment type="cofactor">
    <cofactor evidence="13">
        <name>Mg(2+)</name>
        <dbReference type="ChEBI" id="CHEBI:18420"/>
    </cofactor>
    <text evidence="13">Binds 2 Mg(2+) ion per subunit.</text>
</comment>
<dbReference type="CDD" id="cd16962">
    <property type="entry name" value="RuvC"/>
    <property type="match status" value="1"/>
</dbReference>
<feature type="binding site" evidence="13">
    <location>
        <position position="7"/>
    </location>
    <ligand>
        <name>Mg(2+)</name>
        <dbReference type="ChEBI" id="CHEBI:18420"/>
        <label>1</label>
    </ligand>
</feature>
<dbReference type="FunFam" id="3.30.420.10:FF:000002">
    <property type="entry name" value="Crossover junction endodeoxyribonuclease RuvC"/>
    <property type="match status" value="1"/>
</dbReference>
<evidence type="ECO:0000256" key="3">
    <source>
        <dbReference type="ARBA" id="ARBA00022722"/>
    </source>
</evidence>
<evidence type="ECO:0000256" key="4">
    <source>
        <dbReference type="ARBA" id="ARBA00022723"/>
    </source>
</evidence>
<keyword evidence="8 13" id="KW-0460">Magnesium</keyword>
<comment type="catalytic activity">
    <reaction evidence="12 13">
        <text>Endonucleolytic cleavage at a junction such as a reciprocal single-stranded crossover between two homologous DNA duplexes (Holliday junction).</text>
        <dbReference type="EC" id="3.1.21.10"/>
    </reaction>
</comment>
<dbReference type="InterPro" id="IPR020563">
    <property type="entry name" value="X-over_junc_endoDNase_Mg_BS"/>
</dbReference>
<feature type="active site" evidence="13">
    <location>
        <position position="67"/>
    </location>
</feature>
<dbReference type="GO" id="GO:0006310">
    <property type="term" value="P:DNA recombination"/>
    <property type="evidence" value="ECO:0007669"/>
    <property type="project" value="UniProtKB-UniRule"/>
</dbReference>
<dbReference type="GO" id="GO:0000287">
    <property type="term" value="F:magnesium ion binding"/>
    <property type="evidence" value="ECO:0007669"/>
    <property type="project" value="UniProtKB-UniRule"/>
</dbReference>
<keyword evidence="3 13" id="KW-0540">Nuclease</keyword>
<evidence type="ECO:0000256" key="5">
    <source>
        <dbReference type="ARBA" id="ARBA00022759"/>
    </source>
</evidence>
<comment type="similarity">
    <text evidence="1 13">Belongs to the RuvC family.</text>
</comment>
<evidence type="ECO:0000313" key="16">
    <source>
        <dbReference type="Proteomes" id="UP000798488"/>
    </source>
</evidence>
<dbReference type="EMBL" id="LSRS01000005">
    <property type="protein sequence ID" value="KAF1084516.1"/>
    <property type="molecule type" value="Genomic_DNA"/>
</dbReference>
<dbReference type="GO" id="GO:0005737">
    <property type="term" value="C:cytoplasm"/>
    <property type="evidence" value="ECO:0007669"/>
    <property type="project" value="UniProtKB-SubCell"/>
</dbReference>
<evidence type="ECO:0000256" key="7">
    <source>
        <dbReference type="ARBA" id="ARBA00022801"/>
    </source>
</evidence>
<evidence type="ECO:0000256" key="2">
    <source>
        <dbReference type="ARBA" id="ARBA00022490"/>
    </source>
</evidence>
<evidence type="ECO:0000313" key="15">
    <source>
        <dbReference type="EMBL" id="KAF1084516.1"/>
    </source>
</evidence>
<dbReference type="SUPFAM" id="SSF53098">
    <property type="entry name" value="Ribonuclease H-like"/>
    <property type="match status" value="1"/>
</dbReference>
<dbReference type="GO" id="GO:0006281">
    <property type="term" value="P:DNA repair"/>
    <property type="evidence" value="ECO:0007669"/>
    <property type="project" value="UniProtKB-UniRule"/>
</dbReference>
<evidence type="ECO:0000256" key="11">
    <source>
        <dbReference type="ARBA" id="ARBA00023204"/>
    </source>
</evidence>
<keyword evidence="6 13" id="KW-0227">DNA damage</keyword>
<keyword evidence="11 13" id="KW-0234">DNA repair</keyword>
<comment type="subcellular location">
    <subcellularLocation>
        <location evidence="13">Cytoplasm</location>
    </subcellularLocation>
</comment>
<dbReference type="Proteomes" id="UP000798488">
    <property type="component" value="Unassembled WGS sequence"/>
</dbReference>
<keyword evidence="16" id="KW-1185">Reference proteome</keyword>
<evidence type="ECO:0000256" key="9">
    <source>
        <dbReference type="ARBA" id="ARBA00023125"/>
    </source>
</evidence>
<gene>
    <name evidence="13 15" type="primary">ruvC</name>
    <name evidence="15" type="ORF">SPSYN_02294</name>
</gene>
<dbReference type="PANTHER" id="PTHR30194">
    <property type="entry name" value="CROSSOVER JUNCTION ENDODEOXYRIBONUCLEASE RUVC"/>
    <property type="match status" value="1"/>
</dbReference>
<comment type="caution">
    <text evidence="15">The sequence shown here is derived from an EMBL/GenBank/DDBJ whole genome shotgun (WGS) entry which is preliminary data.</text>
</comment>
<dbReference type="PRINTS" id="PR00696">
    <property type="entry name" value="RSOLVASERUVC"/>
</dbReference>
<dbReference type="PROSITE" id="PS01321">
    <property type="entry name" value="RUVC"/>
    <property type="match status" value="1"/>
</dbReference>
<accession>A0A9D2WPF6</accession>
<dbReference type="HAMAP" id="MF_00034">
    <property type="entry name" value="RuvC"/>
    <property type="match status" value="1"/>
</dbReference>
<dbReference type="GO" id="GO:0003677">
    <property type="term" value="F:DNA binding"/>
    <property type="evidence" value="ECO:0007669"/>
    <property type="project" value="UniProtKB-KW"/>
</dbReference>
<dbReference type="RefSeq" id="WP_161822593.1">
    <property type="nucleotide sequence ID" value="NZ_LSRS01000005.1"/>
</dbReference>
<name>A0A9D2WPF6_9FIRM</name>
<dbReference type="InterPro" id="IPR012337">
    <property type="entry name" value="RNaseH-like_sf"/>
</dbReference>
<feature type="active site" evidence="13">
    <location>
        <position position="7"/>
    </location>
</feature>